<name>N1WDH8_9LEPT</name>
<organism evidence="1 2">
    <name type="scientific">Leptospira vanthielii serovar Holland str. Waz Holland = ATCC 700522</name>
    <dbReference type="NCBI Taxonomy" id="1218591"/>
    <lineage>
        <taxon>Bacteria</taxon>
        <taxon>Pseudomonadati</taxon>
        <taxon>Spirochaetota</taxon>
        <taxon>Spirochaetia</taxon>
        <taxon>Leptospirales</taxon>
        <taxon>Leptospiraceae</taxon>
        <taxon>Leptospira</taxon>
    </lineage>
</organism>
<evidence type="ECO:0000313" key="1">
    <source>
        <dbReference type="EMBL" id="EMY71445.1"/>
    </source>
</evidence>
<protein>
    <submittedName>
        <fullName evidence="1">Uncharacterized protein</fullName>
    </submittedName>
</protein>
<dbReference type="AlphaFoldDB" id="N1WDH8"/>
<accession>N1WDH8</accession>
<evidence type="ECO:0000313" key="2">
    <source>
        <dbReference type="Proteomes" id="UP000012227"/>
    </source>
</evidence>
<reference evidence="1 2" key="1">
    <citation type="submission" date="2013-03" db="EMBL/GenBank/DDBJ databases">
        <authorList>
            <person name="Harkins D.M."/>
            <person name="Durkin A.S."/>
            <person name="Brinkac L.M."/>
            <person name="Haft D.H."/>
            <person name="Selengut J.D."/>
            <person name="Sanka R."/>
            <person name="DePew J."/>
            <person name="Purushe J."/>
            <person name="Galloway R.L."/>
            <person name="Vinetz J.M."/>
            <person name="Sutton G.G."/>
            <person name="Nierman W.C."/>
            <person name="Fouts D.E."/>
        </authorList>
    </citation>
    <scope>NUCLEOTIDE SEQUENCE [LARGE SCALE GENOMIC DNA]</scope>
    <source>
        <strain evidence="1 2">Waz Holland</strain>
    </source>
</reference>
<proteinExistence type="predicted"/>
<comment type="caution">
    <text evidence="1">The sequence shown here is derived from an EMBL/GenBank/DDBJ whole genome shotgun (WGS) entry which is preliminary data.</text>
</comment>
<dbReference type="Proteomes" id="UP000012227">
    <property type="component" value="Unassembled WGS sequence"/>
</dbReference>
<gene>
    <name evidence="1" type="ORF">LEP1GSC199_3485</name>
</gene>
<sequence>MIPEWIKNKGLSIGNYNKRMFTNNHLSKGSLDGREVS</sequence>
<dbReference type="EMBL" id="AOGY02000014">
    <property type="protein sequence ID" value="EMY71445.1"/>
    <property type="molecule type" value="Genomic_DNA"/>
</dbReference>